<dbReference type="Gene3D" id="3.40.630.10">
    <property type="entry name" value="Zn peptidases"/>
    <property type="match status" value="1"/>
</dbReference>
<dbReference type="RefSeq" id="WP_077026009.1">
    <property type="nucleotide sequence ID" value="NZ_CP017641.1"/>
</dbReference>
<evidence type="ECO:0000256" key="4">
    <source>
        <dbReference type="ARBA" id="ARBA00022723"/>
    </source>
</evidence>
<dbReference type="SUPFAM" id="SSF53187">
    <property type="entry name" value="Zn-dependent exopeptidases"/>
    <property type="match status" value="1"/>
</dbReference>
<name>A0A1P8WL06_9PLAN</name>
<dbReference type="GO" id="GO:0046872">
    <property type="term" value="F:metal ion binding"/>
    <property type="evidence" value="ECO:0007669"/>
    <property type="project" value="UniProtKB-UniRule"/>
</dbReference>
<dbReference type="GO" id="GO:0006508">
    <property type="term" value="P:proteolysis"/>
    <property type="evidence" value="ECO:0007669"/>
    <property type="project" value="UniProtKB-KW"/>
</dbReference>
<reference evidence="9 10" key="1">
    <citation type="journal article" date="2016" name="Front. Microbiol.">
        <title>Fuerstia marisgermanicae gen. nov., sp. nov., an Unusual Member of the Phylum Planctomycetes from the German Wadden Sea.</title>
        <authorList>
            <person name="Kohn T."/>
            <person name="Heuer A."/>
            <person name="Jogler M."/>
            <person name="Vollmers J."/>
            <person name="Boedeker C."/>
            <person name="Bunk B."/>
            <person name="Rast P."/>
            <person name="Borchert D."/>
            <person name="Glockner I."/>
            <person name="Freese H.M."/>
            <person name="Klenk H.P."/>
            <person name="Overmann J."/>
            <person name="Kaster A.K."/>
            <person name="Rohde M."/>
            <person name="Wiegand S."/>
            <person name="Jogler C."/>
        </authorList>
    </citation>
    <scope>NUCLEOTIDE SEQUENCE [LARGE SCALE GENOMIC DNA]</scope>
    <source>
        <strain evidence="9 10">NH11</strain>
    </source>
</reference>
<dbReference type="InterPro" id="IPR051464">
    <property type="entry name" value="Peptidase_M42_aminopept"/>
</dbReference>
<dbReference type="KEGG" id="fmr:Fuma_04378"/>
<keyword evidence="2 9" id="KW-0031">Aminopeptidase</keyword>
<sequence>MDLLEQLTQTPSVPGREDRIRSVIEAYITKANLFDEIRTDAMGSLIAVRKARPNGKPSAAPQKVMLAAHMDQIGFLVRHIDENGFLRINPVGGFDTRNLFARTVRVCAADGDLKGVMNPAGRPIHIATDDEKKKVPLIGEFFVDLGMSSDDVHAKVKIGDMVVLDGPFHEVGDFVASQCLDNRVGCWAQIRAIEELKHHNCDIHAAWTVQEEVGLRGAMPAAFGIEPDIGIACDTTLCCKTPGVPEEDRVTVPGDGVCLHVMDSSMISDIGLIEDIEAIARAKDIKCQRGILPRGGQDGAVIQRSRSGVRTVSFACPVKYIHTVTEMSHKVDLASYPALLTAWLETL</sequence>
<feature type="binding site" evidence="8">
    <location>
        <position position="69"/>
    </location>
    <ligand>
        <name>Zn(2+)</name>
        <dbReference type="ChEBI" id="CHEBI:29105"/>
        <label>1</label>
    </ligand>
</feature>
<evidence type="ECO:0000313" key="10">
    <source>
        <dbReference type="Proteomes" id="UP000187735"/>
    </source>
</evidence>
<dbReference type="GO" id="GO:0004177">
    <property type="term" value="F:aminopeptidase activity"/>
    <property type="evidence" value="ECO:0007669"/>
    <property type="project" value="UniProtKB-UniRule"/>
</dbReference>
<feature type="binding site" evidence="8">
    <location>
        <position position="181"/>
    </location>
    <ligand>
        <name>Zn(2+)</name>
        <dbReference type="ChEBI" id="CHEBI:29105"/>
        <label>2</label>
    </ligand>
</feature>
<evidence type="ECO:0000256" key="1">
    <source>
        <dbReference type="ARBA" id="ARBA00006272"/>
    </source>
</evidence>
<evidence type="ECO:0000256" key="8">
    <source>
        <dbReference type="PIRSR" id="PIRSR001123-2"/>
    </source>
</evidence>
<feature type="binding site" evidence="8">
    <location>
        <position position="322"/>
    </location>
    <ligand>
        <name>Zn(2+)</name>
        <dbReference type="ChEBI" id="CHEBI:29105"/>
        <label>2</label>
    </ligand>
</feature>
<dbReference type="Pfam" id="PF05343">
    <property type="entry name" value="Peptidase_M42"/>
    <property type="match status" value="1"/>
</dbReference>
<keyword evidence="4 8" id="KW-0479">Metal-binding</keyword>
<gene>
    <name evidence="9" type="primary">ysdC_2</name>
    <name evidence="9" type="ORF">Fuma_04378</name>
</gene>
<dbReference type="AlphaFoldDB" id="A0A1P8WL06"/>
<evidence type="ECO:0000256" key="6">
    <source>
        <dbReference type="PIRNR" id="PIRNR001123"/>
    </source>
</evidence>
<feature type="binding site" evidence="8">
    <location>
        <position position="212"/>
    </location>
    <ligand>
        <name>Zn(2+)</name>
        <dbReference type="ChEBI" id="CHEBI:29105"/>
        <label>2</label>
    </ligand>
</feature>
<accession>A0A1P8WL06</accession>
<dbReference type="Proteomes" id="UP000187735">
    <property type="component" value="Chromosome"/>
</dbReference>
<dbReference type="PIRSF" id="PIRSF001123">
    <property type="entry name" value="PepA_GA"/>
    <property type="match status" value="1"/>
</dbReference>
<dbReference type="PANTHER" id="PTHR32481">
    <property type="entry name" value="AMINOPEPTIDASE"/>
    <property type="match status" value="1"/>
</dbReference>
<evidence type="ECO:0000256" key="2">
    <source>
        <dbReference type="ARBA" id="ARBA00022438"/>
    </source>
</evidence>
<organism evidence="9 10">
    <name type="scientific">Fuerstiella marisgermanici</name>
    <dbReference type="NCBI Taxonomy" id="1891926"/>
    <lineage>
        <taxon>Bacteria</taxon>
        <taxon>Pseudomonadati</taxon>
        <taxon>Planctomycetota</taxon>
        <taxon>Planctomycetia</taxon>
        <taxon>Planctomycetales</taxon>
        <taxon>Planctomycetaceae</taxon>
        <taxon>Fuerstiella</taxon>
    </lineage>
</organism>
<keyword evidence="3" id="KW-0645">Protease</keyword>
<keyword evidence="10" id="KW-1185">Reference proteome</keyword>
<dbReference type="EC" id="3.4.11.-" evidence="9"/>
<dbReference type="InterPro" id="IPR023367">
    <property type="entry name" value="Peptidase_M42_dom2"/>
</dbReference>
<protein>
    <submittedName>
        <fullName evidence="9">Aminopeptidase YsdC</fullName>
        <ecNumber evidence="9">3.4.11.-</ecNumber>
    </submittedName>
</protein>
<dbReference type="SUPFAM" id="SSF101821">
    <property type="entry name" value="Aminopeptidase/glucanase lid domain"/>
    <property type="match status" value="1"/>
</dbReference>
<dbReference type="Gene3D" id="2.40.30.40">
    <property type="entry name" value="Peptidase M42, domain 2"/>
    <property type="match status" value="1"/>
</dbReference>
<feature type="active site" description="Proton acceptor" evidence="7">
    <location>
        <position position="211"/>
    </location>
</feature>
<dbReference type="PANTHER" id="PTHR32481:SF7">
    <property type="entry name" value="AMINOPEPTIDASE YHFE-RELATED"/>
    <property type="match status" value="1"/>
</dbReference>
<evidence type="ECO:0000256" key="7">
    <source>
        <dbReference type="PIRSR" id="PIRSR001123-1"/>
    </source>
</evidence>
<comment type="cofactor">
    <cofactor evidence="8">
        <name>a divalent metal cation</name>
        <dbReference type="ChEBI" id="CHEBI:60240"/>
    </cofactor>
    <text evidence="8">Binds 2 divalent metal cations per subunit.</text>
</comment>
<evidence type="ECO:0000256" key="3">
    <source>
        <dbReference type="ARBA" id="ARBA00022670"/>
    </source>
</evidence>
<proteinExistence type="inferred from homology"/>
<dbReference type="InterPro" id="IPR008007">
    <property type="entry name" value="Peptidase_M42"/>
</dbReference>
<feature type="binding site" evidence="8">
    <location>
        <position position="181"/>
    </location>
    <ligand>
        <name>Zn(2+)</name>
        <dbReference type="ChEBI" id="CHEBI:29105"/>
        <label>1</label>
    </ligand>
</feature>
<comment type="similarity">
    <text evidence="1 6">Belongs to the peptidase M42 family.</text>
</comment>
<evidence type="ECO:0000313" key="9">
    <source>
        <dbReference type="EMBL" id="APZ94739.1"/>
    </source>
</evidence>
<feature type="binding site" evidence="8">
    <location>
        <position position="234"/>
    </location>
    <ligand>
        <name>Zn(2+)</name>
        <dbReference type="ChEBI" id="CHEBI:29105"/>
        <label>1</label>
    </ligand>
</feature>
<dbReference type="EMBL" id="CP017641">
    <property type="protein sequence ID" value="APZ94739.1"/>
    <property type="molecule type" value="Genomic_DNA"/>
</dbReference>
<evidence type="ECO:0000256" key="5">
    <source>
        <dbReference type="ARBA" id="ARBA00022801"/>
    </source>
</evidence>
<keyword evidence="5 9" id="KW-0378">Hydrolase</keyword>
<dbReference type="OrthoDB" id="9772053at2"/>